<dbReference type="PROSITE" id="PS50071">
    <property type="entry name" value="HOMEOBOX_2"/>
    <property type="match status" value="1"/>
</dbReference>
<feature type="region of interest" description="Disordered" evidence="3">
    <location>
        <begin position="1"/>
        <end position="91"/>
    </location>
</feature>
<feature type="compositionally biased region" description="Polar residues" evidence="3">
    <location>
        <begin position="12"/>
        <end position="21"/>
    </location>
</feature>
<evidence type="ECO:0000313" key="6">
    <source>
        <dbReference type="Proteomes" id="UP001201163"/>
    </source>
</evidence>
<dbReference type="EMBL" id="JAKELL010000107">
    <property type="protein sequence ID" value="KAH8982029.1"/>
    <property type="molecule type" value="Genomic_DNA"/>
</dbReference>
<feature type="region of interest" description="Disordered" evidence="3">
    <location>
        <begin position="272"/>
        <end position="429"/>
    </location>
</feature>
<feature type="compositionally biased region" description="Pro residues" evidence="3">
    <location>
        <begin position="311"/>
        <end position="320"/>
    </location>
</feature>
<dbReference type="InterPro" id="IPR009057">
    <property type="entry name" value="Homeodomain-like_sf"/>
</dbReference>
<feature type="compositionally biased region" description="Polar residues" evidence="3">
    <location>
        <begin position="410"/>
        <end position="419"/>
    </location>
</feature>
<gene>
    <name evidence="5" type="ORF">EDB92DRAFT_1952705</name>
</gene>
<feature type="compositionally biased region" description="Basic and acidic residues" evidence="3">
    <location>
        <begin position="1"/>
        <end position="10"/>
    </location>
</feature>
<evidence type="ECO:0000256" key="2">
    <source>
        <dbReference type="RuleBase" id="RU000682"/>
    </source>
</evidence>
<dbReference type="SUPFAM" id="SSF46689">
    <property type="entry name" value="Homeodomain-like"/>
    <property type="match status" value="1"/>
</dbReference>
<accession>A0AAD4L812</accession>
<name>A0AAD4L812_9AGAM</name>
<evidence type="ECO:0000256" key="3">
    <source>
        <dbReference type="SAM" id="MobiDB-lite"/>
    </source>
</evidence>
<dbReference type="InterPro" id="IPR052631">
    <property type="entry name" value="Paired_homeobox_Bicoid"/>
</dbReference>
<sequence>MTGRHFDEGVRSCSSPSTASSHGEGHAADTEMDAAGPSGASGAENTRQTGKKRRESDPPPAQPPPAKKKRTRTLTTPHQSAVLHALLAQSRFPTTAMREEVGRSIGLSARKVQVWFQNQRQKARRPRNQGSDPLTRPPQYGAFPNVLSLVPPSGGPSSFPLGEGQSPFYMAPPAPFIRFNAGQGSPSRENVIGPSVTGTRTSPVGHLSGPGVPGPSSSLAPRFPPPSPAGQHPHPWQSSNDSQPDAPLPAAAVMPSREFTFSLPFPPLHVPETSPGAHFSQTRFPPPPPLSHHPVAASPQHMSLPAGGEPALPPPPPPPFAAESRPHTPGPFLAHARSLDPARQHRILPLHVPETPHAHSHPHRRPALPFLPHPAERAATSGSSRGGSPPVLVRARARRFDPVREAASERSGSQGTDVSTPPRPGTPHA</sequence>
<proteinExistence type="predicted"/>
<reference evidence="5" key="1">
    <citation type="submission" date="2022-01" db="EMBL/GenBank/DDBJ databases">
        <title>Comparative genomics reveals a dynamic genome evolution in the ectomycorrhizal milk-cap (Lactarius) mushrooms.</title>
        <authorList>
            <consortium name="DOE Joint Genome Institute"/>
            <person name="Lebreton A."/>
            <person name="Tang N."/>
            <person name="Kuo A."/>
            <person name="LaButti K."/>
            <person name="Drula E."/>
            <person name="Barry K."/>
            <person name="Clum A."/>
            <person name="Lipzen A."/>
            <person name="Mousain D."/>
            <person name="Ng V."/>
            <person name="Wang R."/>
            <person name="Wang X."/>
            <person name="Dai Y."/>
            <person name="Henrissat B."/>
            <person name="Grigoriev I.V."/>
            <person name="Guerin-Laguette A."/>
            <person name="Yu F."/>
            <person name="Martin F.M."/>
        </authorList>
    </citation>
    <scope>NUCLEOTIDE SEQUENCE</scope>
    <source>
        <strain evidence="5">QP</strain>
    </source>
</reference>
<evidence type="ECO:0000259" key="4">
    <source>
        <dbReference type="PROSITE" id="PS50071"/>
    </source>
</evidence>
<dbReference type="GO" id="GO:1990837">
    <property type="term" value="F:sequence-specific double-stranded DNA binding"/>
    <property type="evidence" value="ECO:0007669"/>
    <property type="project" value="TreeGrafter"/>
</dbReference>
<dbReference type="InterPro" id="IPR001356">
    <property type="entry name" value="HD"/>
</dbReference>
<feature type="DNA-binding region" description="Homeobox" evidence="1">
    <location>
        <begin position="68"/>
        <end position="127"/>
    </location>
</feature>
<dbReference type="AlphaFoldDB" id="A0AAD4L812"/>
<feature type="domain" description="Homeobox" evidence="4">
    <location>
        <begin position="66"/>
        <end position="126"/>
    </location>
</feature>
<keyword evidence="1 2" id="KW-0371">Homeobox</keyword>
<dbReference type="SMART" id="SM00389">
    <property type="entry name" value="HOX"/>
    <property type="match status" value="1"/>
</dbReference>
<comment type="caution">
    <text evidence="5">The sequence shown here is derived from an EMBL/GenBank/DDBJ whole genome shotgun (WGS) entry which is preliminary data.</text>
</comment>
<dbReference type="CDD" id="cd00086">
    <property type="entry name" value="homeodomain"/>
    <property type="match status" value="1"/>
</dbReference>
<dbReference type="Pfam" id="PF00046">
    <property type="entry name" value="Homeodomain"/>
    <property type="match status" value="1"/>
</dbReference>
<dbReference type="GO" id="GO:0005634">
    <property type="term" value="C:nucleus"/>
    <property type="evidence" value="ECO:0007669"/>
    <property type="project" value="UniProtKB-SubCell"/>
</dbReference>
<organism evidence="5 6">
    <name type="scientific">Lactarius akahatsu</name>
    <dbReference type="NCBI Taxonomy" id="416441"/>
    <lineage>
        <taxon>Eukaryota</taxon>
        <taxon>Fungi</taxon>
        <taxon>Dikarya</taxon>
        <taxon>Basidiomycota</taxon>
        <taxon>Agaricomycotina</taxon>
        <taxon>Agaricomycetes</taxon>
        <taxon>Russulales</taxon>
        <taxon>Russulaceae</taxon>
        <taxon>Lactarius</taxon>
    </lineage>
</organism>
<comment type="subcellular location">
    <subcellularLocation>
        <location evidence="1 2">Nucleus</location>
    </subcellularLocation>
</comment>
<evidence type="ECO:0000313" key="5">
    <source>
        <dbReference type="EMBL" id="KAH8982029.1"/>
    </source>
</evidence>
<dbReference type="GO" id="GO:0000981">
    <property type="term" value="F:DNA-binding transcription factor activity, RNA polymerase II-specific"/>
    <property type="evidence" value="ECO:0007669"/>
    <property type="project" value="TreeGrafter"/>
</dbReference>
<feature type="compositionally biased region" description="Low complexity" evidence="3">
    <location>
        <begin position="202"/>
        <end position="219"/>
    </location>
</feature>
<dbReference type="Gene3D" id="1.10.10.60">
    <property type="entry name" value="Homeodomain-like"/>
    <property type="match status" value="1"/>
</dbReference>
<keyword evidence="6" id="KW-1185">Reference proteome</keyword>
<feature type="region of interest" description="Disordered" evidence="3">
    <location>
        <begin position="179"/>
        <end position="249"/>
    </location>
</feature>
<dbReference type="PANTHER" id="PTHR46255:SF3">
    <property type="entry name" value="HOMEOBOX DOMAIN-CONTAINING PROTEIN"/>
    <property type="match status" value="1"/>
</dbReference>
<dbReference type="PANTHER" id="PTHR46255">
    <property type="entry name" value="SHORT STATURE HOMEOBOX"/>
    <property type="match status" value="1"/>
</dbReference>
<feature type="region of interest" description="Disordered" evidence="3">
    <location>
        <begin position="117"/>
        <end position="137"/>
    </location>
</feature>
<protein>
    <recommendedName>
        <fullName evidence="4">Homeobox domain-containing protein</fullName>
    </recommendedName>
</protein>
<evidence type="ECO:0000256" key="1">
    <source>
        <dbReference type="PROSITE-ProRule" id="PRU00108"/>
    </source>
</evidence>
<feature type="compositionally biased region" description="Low complexity" evidence="3">
    <location>
        <begin position="292"/>
        <end position="310"/>
    </location>
</feature>
<dbReference type="Proteomes" id="UP001201163">
    <property type="component" value="Unassembled WGS sequence"/>
</dbReference>
<feature type="compositionally biased region" description="Basic and acidic residues" evidence="3">
    <location>
        <begin position="398"/>
        <end position="408"/>
    </location>
</feature>
<keyword evidence="1 2" id="KW-0238">DNA-binding</keyword>
<keyword evidence="1 2" id="KW-0539">Nucleus</keyword>